<dbReference type="KEGG" id="mfa:Mfla_0039"/>
<keyword evidence="3" id="KW-0175">Coiled coil</keyword>
<dbReference type="RefSeq" id="WP_011478407.1">
    <property type="nucleotide sequence ID" value="NC_007947.1"/>
</dbReference>
<feature type="coiled-coil region" evidence="3">
    <location>
        <begin position="317"/>
        <end position="351"/>
    </location>
</feature>
<dbReference type="eggNOG" id="COG3706">
    <property type="taxonomic scope" value="Bacteria"/>
</dbReference>
<evidence type="ECO:0000256" key="1">
    <source>
        <dbReference type="ARBA" id="ARBA00012528"/>
    </source>
</evidence>
<dbReference type="PROSITE" id="PS50887">
    <property type="entry name" value="GGDEF"/>
    <property type="match status" value="1"/>
</dbReference>
<dbReference type="SMART" id="SM00267">
    <property type="entry name" value="GGDEF"/>
    <property type="match status" value="1"/>
</dbReference>
<evidence type="ECO:0000259" key="4">
    <source>
        <dbReference type="PROSITE" id="PS50887"/>
    </source>
</evidence>
<comment type="catalytic activity">
    <reaction evidence="2">
        <text>2 GTP = 3',3'-c-di-GMP + 2 diphosphate</text>
        <dbReference type="Rhea" id="RHEA:24898"/>
        <dbReference type="ChEBI" id="CHEBI:33019"/>
        <dbReference type="ChEBI" id="CHEBI:37565"/>
        <dbReference type="ChEBI" id="CHEBI:58805"/>
        <dbReference type="EC" id="2.7.7.65"/>
    </reaction>
</comment>
<dbReference type="HOGENOM" id="CLU_029027_0_0_4"/>
<proteinExistence type="predicted"/>
<dbReference type="InterPro" id="IPR029787">
    <property type="entry name" value="Nucleotide_cyclase"/>
</dbReference>
<dbReference type="CDD" id="cd01949">
    <property type="entry name" value="GGDEF"/>
    <property type="match status" value="1"/>
</dbReference>
<dbReference type="STRING" id="265072.Mfla_0039"/>
<evidence type="ECO:0000256" key="3">
    <source>
        <dbReference type="SAM" id="Coils"/>
    </source>
</evidence>
<dbReference type="SUPFAM" id="SSF55073">
    <property type="entry name" value="Nucleotide cyclase"/>
    <property type="match status" value="1"/>
</dbReference>
<dbReference type="FunFam" id="3.30.70.270:FF:000001">
    <property type="entry name" value="Diguanylate cyclase domain protein"/>
    <property type="match status" value="1"/>
</dbReference>
<dbReference type="NCBIfam" id="TIGR00254">
    <property type="entry name" value="GGDEF"/>
    <property type="match status" value="1"/>
</dbReference>
<evidence type="ECO:0000313" key="5">
    <source>
        <dbReference type="EMBL" id="ABE48310.1"/>
    </source>
</evidence>
<dbReference type="GO" id="GO:0052621">
    <property type="term" value="F:diguanylate cyclase activity"/>
    <property type="evidence" value="ECO:0007669"/>
    <property type="project" value="UniProtKB-EC"/>
</dbReference>
<dbReference type="Gene3D" id="3.30.70.270">
    <property type="match status" value="1"/>
</dbReference>
<sequence length="521" mass="58533">MDQHKKSVETARQTLIQLAKSRIAPTPDNYRKVYYAIDGRAATEDSAVAIGRLLSNVLKEVGIQHPPYGTRINHILNLLETEDWNRLETALLQLLTDLSRHVAPAAATTQDRAGLVTLWRNMLIRTLDLVVIPQLQEVPDAQARANALLQEAQLAQSREDILALETALKNILFSLEMHLDTQSQLQLRLLHLLRLLVVSMEALVLEEQWLQGPTAAVREILTQPLNLDSLSKAEDTLKDLIFMQGQLRPGLIEAKKTLKKMAEIFVAQLAEITLATDDYQSKLNGYRDEISHSDEIQDLNHVLSRLLEDTQVISSMTQHSRNKIMEAESKVREAEKQIYELTLQLDRINEIAHEDYLTGTLNRRGMDEALVRELNRADRFGMPLSIAMMDIDHFKQINDNLGHATGDQALAHLASVIKESLRTTDVIARYGGEEFIILLPGTAEQDAISVIMRAQRELTRKIFLHNDSHILITFSAGVAERKAGEPADAIIGRTDQALYRAKNSGRNRVVGASMLDQATEQ</sequence>
<dbReference type="EC" id="2.7.7.65" evidence="1"/>
<dbReference type="PANTHER" id="PTHR45138:SF9">
    <property type="entry name" value="DIGUANYLATE CYCLASE DGCM-RELATED"/>
    <property type="match status" value="1"/>
</dbReference>
<dbReference type="PANTHER" id="PTHR45138">
    <property type="entry name" value="REGULATORY COMPONENTS OF SENSORY TRANSDUCTION SYSTEM"/>
    <property type="match status" value="1"/>
</dbReference>
<name>Q1GXA8_METFK</name>
<evidence type="ECO:0000313" key="6">
    <source>
        <dbReference type="Proteomes" id="UP000002440"/>
    </source>
</evidence>
<dbReference type="EMBL" id="CP000284">
    <property type="protein sequence ID" value="ABE48310.1"/>
    <property type="molecule type" value="Genomic_DNA"/>
</dbReference>
<dbReference type="InterPro" id="IPR043128">
    <property type="entry name" value="Rev_trsase/Diguanyl_cyclase"/>
</dbReference>
<protein>
    <recommendedName>
        <fullName evidence="1">diguanylate cyclase</fullName>
        <ecNumber evidence="1">2.7.7.65</ecNumber>
    </recommendedName>
</protein>
<reference evidence="5 6" key="1">
    <citation type="submission" date="2006-03" db="EMBL/GenBank/DDBJ databases">
        <title>Complete sequence of Methylobacillus flagellatus KT.</title>
        <authorList>
            <consortium name="US DOE Joint Genome Institute"/>
            <person name="Copeland A."/>
            <person name="Lucas S."/>
            <person name="Lapidus A."/>
            <person name="Barry K."/>
            <person name="Detter J.C."/>
            <person name="Glavina del Rio T."/>
            <person name="Hammon N."/>
            <person name="Israni S."/>
            <person name="Dalin E."/>
            <person name="Tice H."/>
            <person name="Pitluck S."/>
            <person name="Brettin T."/>
            <person name="Bruce D."/>
            <person name="Han C."/>
            <person name="Tapia R."/>
            <person name="Saunders E."/>
            <person name="Gilna P."/>
            <person name="Schmutz J."/>
            <person name="Larimer F."/>
            <person name="Land M."/>
            <person name="Kyrpides N."/>
            <person name="Anderson I."/>
            <person name="Richardson P."/>
        </authorList>
    </citation>
    <scope>NUCLEOTIDE SEQUENCE [LARGE SCALE GENOMIC DNA]</scope>
    <source>
        <strain evidence="6">KT / ATCC 51484 / DSM 6875</strain>
    </source>
</reference>
<feature type="domain" description="GGDEF" evidence="4">
    <location>
        <begin position="382"/>
        <end position="514"/>
    </location>
</feature>
<organism evidence="5 6">
    <name type="scientific">Methylobacillus flagellatus (strain ATCC 51484 / DSM 6875 / VKM B-1610 / KT)</name>
    <dbReference type="NCBI Taxonomy" id="265072"/>
    <lineage>
        <taxon>Bacteria</taxon>
        <taxon>Pseudomonadati</taxon>
        <taxon>Pseudomonadota</taxon>
        <taxon>Betaproteobacteria</taxon>
        <taxon>Nitrosomonadales</taxon>
        <taxon>Methylophilaceae</taxon>
        <taxon>Methylobacillus</taxon>
    </lineage>
</organism>
<dbReference type="OrthoDB" id="9813903at2"/>
<evidence type="ECO:0000256" key="2">
    <source>
        <dbReference type="ARBA" id="ARBA00034247"/>
    </source>
</evidence>
<dbReference type="InterPro" id="IPR000160">
    <property type="entry name" value="GGDEF_dom"/>
</dbReference>
<dbReference type="Pfam" id="PF00990">
    <property type="entry name" value="GGDEF"/>
    <property type="match status" value="1"/>
</dbReference>
<keyword evidence="6" id="KW-1185">Reference proteome</keyword>
<dbReference type="InterPro" id="IPR050469">
    <property type="entry name" value="Diguanylate_Cyclase"/>
</dbReference>
<accession>Q1GXA8</accession>
<dbReference type="AlphaFoldDB" id="Q1GXA8"/>
<dbReference type="Proteomes" id="UP000002440">
    <property type="component" value="Chromosome"/>
</dbReference>
<gene>
    <name evidence="5" type="ordered locus">Mfla_0039</name>
</gene>